<name>A0ABW0DHD5_STRFI</name>
<comment type="caution">
    <text evidence="1">The sequence shown here is derived from an EMBL/GenBank/DDBJ whole genome shotgun (WGS) entry which is preliminary data.</text>
</comment>
<gene>
    <name evidence="1" type="ORF">ACFPN6_31295</name>
</gene>
<dbReference type="InterPro" id="IPR045592">
    <property type="entry name" value="DUF6461"/>
</dbReference>
<protein>
    <submittedName>
        <fullName evidence="1">DUF6461 domain-containing protein</fullName>
    </submittedName>
</protein>
<proteinExistence type="predicted"/>
<dbReference type="Pfam" id="PF20062">
    <property type="entry name" value="DUF6461"/>
    <property type="match status" value="1"/>
</dbReference>
<dbReference type="RefSeq" id="WP_344644013.1">
    <property type="nucleotide sequence ID" value="NZ_BAAASS010000006.1"/>
</dbReference>
<evidence type="ECO:0000313" key="2">
    <source>
        <dbReference type="Proteomes" id="UP001596156"/>
    </source>
</evidence>
<keyword evidence="2" id="KW-1185">Reference proteome</keyword>
<dbReference type="EMBL" id="JBHSKL010000047">
    <property type="protein sequence ID" value="MFC5228956.1"/>
    <property type="molecule type" value="Genomic_DNA"/>
</dbReference>
<accession>A0ABW0DHD5</accession>
<evidence type="ECO:0000313" key="1">
    <source>
        <dbReference type="EMBL" id="MFC5228956.1"/>
    </source>
</evidence>
<organism evidence="1 2">
    <name type="scientific">Streptomyces fimbriatus</name>
    <dbReference type="NCBI Taxonomy" id="68197"/>
    <lineage>
        <taxon>Bacteria</taxon>
        <taxon>Bacillati</taxon>
        <taxon>Actinomycetota</taxon>
        <taxon>Actinomycetes</taxon>
        <taxon>Kitasatosporales</taxon>
        <taxon>Streptomycetaceae</taxon>
        <taxon>Streptomyces</taxon>
    </lineage>
</organism>
<dbReference type="Proteomes" id="UP001596156">
    <property type="component" value="Unassembled WGS sequence"/>
</dbReference>
<reference evidence="2" key="1">
    <citation type="journal article" date="2019" name="Int. J. Syst. Evol. Microbiol.">
        <title>The Global Catalogue of Microorganisms (GCM) 10K type strain sequencing project: providing services to taxonomists for standard genome sequencing and annotation.</title>
        <authorList>
            <consortium name="The Broad Institute Genomics Platform"/>
            <consortium name="The Broad Institute Genome Sequencing Center for Infectious Disease"/>
            <person name="Wu L."/>
            <person name="Ma J."/>
        </authorList>
    </citation>
    <scope>NUCLEOTIDE SEQUENCE [LARGE SCALE GENOMIC DNA]</scope>
    <source>
        <strain evidence="2">CCM 8479</strain>
    </source>
</reference>
<sequence>MTHDPAERGLDLFRQGDFPFYTLTFARNLTPAELLTRMGGIPGTIALRDEHDMLDAFGDDLYDDGEPVVRAGTTGPWAWAREHGGMHGVDERILRTVSAGTEAVALHHNDKPVNVFAYAADGEVITTINTLVPVAPEGSDPQRLARYLGPAGLVPGENADTYGVLTLAENAFGIRFTGAHLDEEPLLSGLLQALPD</sequence>